<gene>
    <name evidence="2" type="ORF">IV203_021365</name>
</gene>
<reference evidence="2" key="2">
    <citation type="submission" date="2021-04" db="EMBL/GenBank/DDBJ databases">
        <authorList>
            <person name="Podell S."/>
        </authorList>
    </citation>
    <scope>NUCLEOTIDE SEQUENCE</scope>
    <source>
        <strain evidence="2">Hildebrandi</strain>
    </source>
</reference>
<feature type="domain" description="DUF7788" evidence="1">
    <location>
        <begin position="9"/>
        <end position="107"/>
    </location>
</feature>
<organism evidence="2 3">
    <name type="scientific">Nitzschia inconspicua</name>
    <dbReference type="NCBI Taxonomy" id="303405"/>
    <lineage>
        <taxon>Eukaryota</taxon>
        <taxon>Sar</taxon>
        <taxon>Stramenopiles</taxon>
        <taxon>Ochrophyta</taxon>
        <taxon>Bacillariophyta</taxon>
        <taxon>Bacillariophyceae</taxon>
        <taxon>Bacillariophycidae</taxon>
        <taxon>Bacillariales</taxon>
        <taxon>Bacillariaceae</taxon>
        <taxon>Nitzschia</taxon>
    </lineage>
</organism>
<dbReference type="Pfam" id="PF25043">
    <property type="entry name" value="DUF7788"/>
    <property type="match status" value="1"/>
</dbReference>
<evidence type="ECO:0000313" key="3">
    <source>
        <dbReference type="Proteomes" id="UP000693970"/>
    </source>
</evidence>
<reference evidence="2" key="1">
    <citation type="journal article" date="2021" name="Sci. Rep.">
        <title>Diploid genomic architecture of Nitzschia inconspicua, an elite biomass production diatom.</title>
        <authorList>
            <person name="Oliver A."/>
            <person name="Podell S."/>
            <person name="Pinowska A."/>
            <person name="Traller J.C."/>
            <person name="Smith S.R."/>
            <person name="McClure R."/>
            <person name="Beliaev A."/>
            <person name="Bohutskyi P."/>
            <person name="Hill E.A."/>
            <person name="Rabines A."/>
            <person name="Zheng H."/>
            <person name="Allen L.Z."/>
            <person name="Kuo A."/>
            <person name="Grigoriev I.V."/>
            <person name="Allen A.E."/>
            <person name="Hazlebeck D."/>
            <person name="Allen E.E."/>
        </authorList>
    </citation>
    <scope>NUCLEOTIDE SEQUENCE</scope>
    <source>
        <strain evidence="2">Hildebrandi</strain>
    </source>
</reference>
<dbReference type="InterPro" id="IPR011205">
    <property type="entry name" value="UCP015417_vWA"/>
</dbReference>
<evidence type="ECO:0000259" key="1">
    <source>
        <dbReference type="Pfam" id="PF25043"/>
    </source>
</evidence>
<evidence type="ECO:0000313" key="2">
    <source>
        <dbReference type="EMBL" id="KAG7343420.1"/>
    </source>
</evidence>
<dbReference type="AlphaFoldDB" id="A0A9K3PDX1"/>
<dbReference type="PANTHER" id="PTHR31373">
    <property type="entry name" value="OS06G0652100 PROTEIN"/>
    <property type="match status" value="1"/>
</dbReference>
<sequence>MVPLSDVSIQGTPMEVATALGILISEITHEAFRNLVMTFESNPRWHKLDSSLTIAEKVRSLAKAPRGGSTNFKAAYELILDVALKSNLRYKDMHVLIVFPDMQFDEAGS</sequence>
<dbReference type="EMBL" id="JAGRRH010000024">
    <property type="protein sequence ID" value="KAG7343420.1"/>
    <property type="molecule type" value="Genomic_DNA"/>
</dbReference>
<name>A0A9K3PDX1_9STRA</name>
<accession>A0A9K3PDX1</accession>
<comment type="caution">
    <text evidence="2">The sequence shown here is derived from an EMBL/GenBank/DDBJ whole genome shotgun (WGS) entry which is preliminary data.</text>
</comment>
<keyword evidence="3" id="KW-1185">Reference proteome</keyword>
<proteinExistence type="predicted"/>
<dbReference type="InterPro" id="IPR056690">
    <property type="entry name" value="DUF7788"/>
</dbReference>
<dbReference type="Proteomes" id="UP000693970">
    <property type="component" value="Unassembled WGS sequence"/>
</dbReference>
<dbReference type="PANTHER" id="PTHR31373:SF27">
    <property type="entry name" value="TROVE DOMAIN-CONTAINING PROTEIN"/>
    <property type="match status" value="1"/>
</dbReference>
<protein>
    <recommendedName>
        <fullName evidence="1">DUF7788 domain-containing protein</fullName>
    </recommendedName>
</protein>
<dbReference type="OrthoDB" id="1149618at2759"/>